<keyword evidence="1" id="KW-0472">Membrane</keyword>
<name>A0A1U7CWT3_9BACT</name>
<accession>A0A1U7CWT3</accession>
<proteinExistence type="predicted"/>
<evidence type="ECO:0000313" key="3">
    <source>
        <dbReference type="Proteomes" id="UP000186309"/>
    </source>
</evidence>
<dbReference type="AlphaFoldDB" id="A0A1U7CWT3"/>
<reference evidence="3" key="1">
    <citation type="submission" date="2016-12" db="EMBL/GenBank/DDBJ databases">
        <title>Comparative genomics of four Isosphaeraceae planctomycetes: a common pool of plasmids and glycoside hydrolase genes.</title>
        <authorList>
            <person name="Ivanova A."/>
        </authorList>
    </citation>
    <scope>NUCLEOTIDE SEQUENCE [LARGE SCALE GENOMIC DNA]</scope>
    <source>
        <strain evidence="3">PX4</strain>
    </source>
</reference>
<keyword evidence="1" id="KW-0812">Transmembrane</keyword>
<organism evidence="2 3">
    <name type="scientific">Paludisphaera borealis</name>
    <dbReference type="NCBI Taxonomy" id="1387353"/>
    <lineage>
        <taxon>Bacteria</taxon>
        <taxon>Pseudomonadati</taxon>
        <taxon>Planctomycetota</taxon>
        <taxon>Planctomycetia</taxon>
        <taxon>Isosphaerales</taxon>
        <taxon>Isosphaeraceae</taxon>
        <taxon>Paludisphaera</taxon>
    </lineage>
</organism>
<sequence>MNSFPRNKQELPDNWGYDLLRYGNEEIIRGSDTGTLVAFGAIAFQELKGEGLPHQHFGCGMLLFSVLLCAVVHFAVGGATIGRGQHIINGEQETRGNYYFRKTNQLIAWIAAALQFIMTVIGILLVLKSTPPPFLEKHLMSWF</sequence>
<dbReference type="RefSeq" id="WP_076349701.1">
    <property type="nucleotide sequence ID" value="NZ_CP019082.1"/>
</dbReference>
<evidence type="ECO:0000256" key="1">
    <source>
        <dbReference type="SAM" id="Phobius"/>
    </source>
</evidence>
<evidence type="ECO:0000313" key="2">
    <source>
        <dbReference type="EMBL" id="APW63343.1"/>
    </source>
</evidence>
<dbReference type="OrthoDB" id="288370at2"/>
<keyword evidence="1" id="KW-1133">Transmembrane helix</keyword>
<keyword evidence="3" id="KW-1185">Reference proteome</keyword>
<feature type="transmembrane region" description="Helical" evidence="1">
    <location>
        <begin position="106"/>
        <end position="127"/>
    </location>
</feature>
<feature type="transmembrane region" description="Helical" evidence="1">
    <location>
        <begin position="57"/>
        <end position="76"/>
    </location>
</feature>
<gene>
    <name evidence="2" type="ORF">BSF38_04907</name>
</gene>
<dbReference type="KEGG" id="pbor:BSF38_04907"/>
<dbReference type="Proteomes" id="UP000186309">
    <property type="component" value="Chromosome"/>
</dbReference>
<protein>
    <submittedName>
        <fullName evidence="2">Uncharacterized protein</fullName>
    </submittedName>
</protein>
<dbReference type="EMBL" id="CP019082">
    <property type="protein sequence ID" value="APW63343.1"/>
    <property type="molecule type" value="Genomic_DNA"/>
</dbReference>